<dbReference type="PANTHER" id="PTHR43686">
    <property type="entry name" value="SULFURTRANSFERASE-RELATED"/>
    <property type="match status" value="1"/>
</dbReference>
<gene>
    <name evidence="1" type="ORF">GTO91_12100</name>
</gene>
<dbReference type="EMBL" id="WXEY01000013">
    <property type="protein sequence ID" value="MZP30455.1"/>
    <property type="molecule type" value="Genomic_DNA"/>
</dbReference>
<dbReference type="Gene3D" id="3.40.50.620">
    <property type="entry name" value="HUPs"/>
    <property type="match status" value="1"/>
</dbReference>
<evidence type="ECO:0000313" key="1">
    <source>
        <dbReference type="EMBL" id="MZP30455.1"/>
    </source>
</evidence>
<sequence length="318" mass="36807">MRRQQGNKQEVFKMTATNKSASSMIMDKFLNMVQSHNLVPKECSKIVIFYSGGKDASVLAHLFDAYRQTHRPDLTITLITIPFPKMIYQSPDETQQKLVQHALSYWKSKGFTHRIATLPEGLNDSVFDGVVAPCRICEKVKTRIAFEELCKEEYAGSVVAVGHTVEDIAGYLSELFYIGSAYDSWQEMRESAPTLFARVVELSRRLHPKNTPFAHQGKITYIKPLIELEEDLLRQYAREQDFPCIPENCAEVRSKDFVMYKRFVMTSIEWLRGRYQYDPEISSTFLFRNYLKMMDRYASLGFIPPLEEIQKMNIEAGF</sequence>
<accession>A0A845L5X9</accession>
<comment type="caution">
    <text evidence="1">The sequence shown here is derived from an EMBL/GenBank/DDBJ whole genome shotgun (WGS) entry which is preliminary data.</text>
</comment>
<dbReference type="AlphaFoldDB" id="A0A845L5X9"/>
<dbReference type="RefSeq" id="WP_161258973.1">
    <property type="nucleotide sequence ID" value="NZ_WXEY01000013.1"/>
</dbReference>
<proteinExistence type="predicted"/>
<dbReference type="SUPFAM" id="SSF52402">
    <property type="entry name" value="Adenine nucleotide alpha hydrolases-like"/>
    <property type="match status" value="1"/>
</dbReference>
<evidence type="ECO:0000313" key="2">
    <source>
        <dbReference type="Proteomes" id="UP000463470"/>
    </source>
</evidence>
<reference evidence="1 2" key="1">
    <citation type="submission" date="2020-01" db="EMBL/GenBank/DDBJ databases">
        <title>Whole-genome sequence of Heliobacterium undosum DSM 13378.</title>
        <authorList>
            <person name="Kyndt J.A."/>
            <person name="Meyer T.E."/>
        </authorList>
    </citation>
    <scope>NUCLEOTIDE SEQUENCE [LARGE SCALE GENOMIC DNA]</scope>
    <source>
        <strain evidence="1 2">DSM 13378</strain>
    </source>
</reference>
<dbReference type="OrthoDB" id="9772604at2"/>
<name>A0A845L5X9_9FIRM</name>
<organism evidence="1 2">
    <name type="scientific">Heliomicrobium undosum</name>
    <dbReference type="NCBI Taxonomy" id="121734"/>
    <lineage>
        <taxon>Bacteria</taxon>
        <taxon>Bacillati</taxon>
        <taxon>Bacillota</taxon>
        <taxon>Clostridia</taxon>
        <taxon>Eubacteriales</taxon>
        <taxon>Heliobacteriaceae</taxon>
        <taxon>Heliomicrobium</taxon>
    </lineage>
</organism>
<protein>
    <submittedName>
        <fullName evidence="1">Uncharacterized protein</fullName>
    </submittedName>
</protein>
<keyword evidence="2" id="KW-1185">Reference proteome</keyword>
<dbReference type="PANTHER" id="PTHR43686:SF1">
    <property type="entry name" value="AMINOTRAN_5 DOMAIN-CONTAINING PROTEIN"/>
    <property type="match status" value="1"/>
</dbReference>
<dbReference type="Proteomes" id="UP000463470">
    <property type="component" value="Unassembled WGS sequence"/>
</dbReference>
<dbReference type="InterPro" id="IPR014729">
    <property type="entry name" value="Rossmann-like_a/b/a_fold"/>
</dbReference>